<protein>
    <submittedName>
        <fullName evidence="2">HPr-like protein Crh</fullName>
    </submittedName>
</protein>
<proteinExistence type="predicted"/>
<dbReference type="InterPro" id="IPR050399">
    <property type="entry name" value="HPr"/>
</dbReference>
<feature type="domain" description="HPr" evidence="1">
    <location>
        <begin position="1"/>
        <end position="84"/>
    </location>
</feature>
<evidence type="ECO:0000259" key="1">
    <source>
        <dbReference type="PROSITE" id="PS51350"/>
    </source>
</evidence>
<gene>
    <name evidence="2" type="primary">crh</name>
    <name evidence="2" type="ORF">BN1050_01931</name>
</gene>
<dbReference type="Gene3D" id="3.30.1340.10">
    <property type="entry name" value="HPr-like"/>
    <property type="match status" value="1"/>
</dbReference>
<evidence type="ECO:0000313" key="2">
    <source>
        <dbReference type="EMBL" id="CEA04306.1"/>
    </source>
</evidence>
<dbReference type="HOGENOM" id="CLU_136230_2_2_9"/>
<organism evidence="2">
    <name type="scientific">Metalysinibacillus saudimassiliensis</name>
    <dbReference type="NCBI Taxonomy" id="1461583"/>
    <lineage>
        <taxon>Bacteria</taxon>
        <taxon>Bacillati</taxon>
        <taxon>Bacillota</taxon>
        <taxon>Bacilli</taxon>
        <taxon>Bacillales</taxon>
        <taxon>Caryophanaceae</taxon>
        <taxon>Metalysinibacillus</taxon>
    </lineage>
</organism>
<dbReference type="NCBIfam" id="NF010354">
    <property type="entry name" value="PRK13782.1"/>
    <property type="match status" value="1"/>
</dbReference>
<dbReference type="PROSITE" id="PS00589">
    <property type="entry name" value="PTS_HPR_SER"/>
    <property type="match status" value="1"/>
</dbReference>
<dbReference type="PATRIC" id="fig|1461583.4.peg.1853"/>
<dbReference type="PANTHER" id="PTHR33705">
    <property type="entry name" value="PHOSPHOCARRIER PROTEIN HPR"/>
    <property type="match status" value="1"/>
</dbReference>
<dbReference type="AlphaFoldDB" id="A0A078MHZ6"/>
<sequence>MYEKEVSVQLKVGLQARQAAHFVQQANRFRSEVFLQKGDKRVNAKSIMGVMSLAVAKDTMITLAADGDDEKDAVETLAQFISDN</sequence>
<dbReference type="InterPro" id="IPR035895">
    <property type="entry name" value="HPr-like_sf"/>
</dbReference>
<dbReference type="NCBIfam" id="TIGR01003">
    <property type="entry name" value="PTS_HPr_family"/>
    <property type="match status" value="1"/>
</dbReference>
<name>A0A078MHZ6_9BACL</name>
<dbReference type="SUPFAM" id="SSF55594">
    <property type="entry name" value="HPr-like"/>
    <property type="match status" value="1"/>
</dbReference>
<dbReference type="Pfam" id="PF00381">
    <property type="entry name" value="PTS-HPr"/>
    <property type="match status" value="1"/>
</dbReference>
<dbReference type="InterPro" id="IPR000032">
    <property type="entry name" value="HPr-like"/>
</dbReference>
<dbReference type="EMBL" id="LN483075">
    <property type="protein sequence ID" value="CEA04306.1"/>
    <property type="molecule type" value="Genomic_DNA"/>
</dbReference>
<dbReference type="CDD" id="cd00367">
    <property type="entry name" value="PTS-HPr_like"/>
    <property type="match status" value="1"/>
</dbReference>
<dbReference type="InterPro" id="IPR002114">
    <property type="entry name" value="PTS_HPr_Ser_P_site"/>
</dbReference>
<accession>A0A078MHZ6</accession>
<dbReference type="PRINTS" id="PR00107">
    <property type="entry name" value="PHOSPHOCPHPR"/>
</dbReference>
<dbReference type="PROSITE" id="PS51350">
    <property type="entry name" value="PTS_HPR_DOM"/>
    <property type="match status" value="1"/>
</dbReference>
<reference evidence="2" key="1">
    <citation type="submission" date="2014-07" db="EMBL/GenBank/DDBJ databases">
        <authorList>
            <person name="Urmite Genomes Urmite Genomes"/>
        </authorList>
    </citation>
    <scope>NUCLEOTIDE SEQUENCE</scope>
    <source>
        <strain evidence="2">13S34_air</strain>
    </source>
</reference>
<dbReference type="PANTHER" id="PTHR33705:SF5">
    <property type="entry name" value="HPR-LIKE PROTEIN CRH"/>
    <property type="match status" value="1"/>
</dbReference>